<proteinExistence type="predicted"/>
<comment type="caution">
    <text evidence="3">The sequence shown here is derived from an EMBL/GenBank/DDBJ whole genome shotgun (WGS) entry which is preliminary data.</text>
</comment>
<gene>
    <name evidence="3" type="ORF">H1R20_g15869</name>
</gene>
<accession>A0A9W8IR38</accession>
<sequence length="417" mass="47291">MLQLLFSSGWELLIKQIAPNALHNASTRYDAPKCDEDTRVEVIGEIRDCIEDLESPHHLLCMTGAAGAGKSALQQTIAETCSTKNILGSAFFFSAGDSTRNTVQNVVPTIAYQLGRHNVDLKGRIKAAVEDEPLIFSKTLEVQMNALIAGPFEHATRTGVDLRGFPHVILIDGLDECAEENRQEELLIAIKKCLLIDSLPFRIFIASRLEWAIRTALEPGGHLHAEAYHIQLSDQYDASGDMRRYLQRRFYDIGIQIGDPRWYREDNVETLVRNGSGQFVYVATVYKFISERRGSPVERLNIVLTWTPHRSQAARPFEALDILYTNILRTAKNAYEAVDTHSERNFLLLFRCYVANSFWFLEANFTRLLGLETRSLAVLVSDLRSLVTLDKEKWHDDSHRLLFLSFAFFSLPIHGDC</sequence>
<evidence type="ECO:0000313" key="3">
    <source>
        <dbReference type="EMBL" id="KAJ2921225.1"/>
    </source>
</evidence>
<evidence type="ECO:0000313" key="4">
    <source>
        <dbReference type="Proteomes" id="UP001140091"/>
    </source>
</evidence>
<dbReference type="SUPFAM" id="SSF52540">
    <property type="entry name" value="P-loop containing nucleoside triphosphate hydrolases"/>
    <property type="match status" value="1"/>
</dbReference>
<feature type="non-terminal residue" evidence="3">
    <location>
        <position position="417"/>
    </location>
</feature>
<dbReference type="Proteomes" id="UP001140091">
    <property type="component" value="Unassembled WGS sequence"/>
</dbReference>
<reference evidence="3" key="1">
    <citation type="submission" date="2022-06" db="EMBL/GenBank/DDBJ databases">
        <title>Genome Sequence of Candolleomyces eurysporus.</title>
        <authorList>
            <person name="Buettner E."/>
        </authorList>
    </citation>
    <scope>NUCLEOTIDE SEQUENCE</scope>
    <source>
        <strain evidence="3">VTCC 930004</strain>
    </source>
</reference>
<feature type="domain" description="Nephrocystin 3-like N-terminal" evidence="2">
    <location>
        <begin position="54"/>
        <end position="208"/>
    </location>
</feature>
<dbReference type="AlphaFoldDB" id="A0A9W8IR38"/>
<keyword evidence="4" id="KW-1185">Reference proteome</keyword>
<keyword evidence="1" id="KW-0677">Repeat</keyword>
<protein>
    <recommendedName>
        <fullName evidence="2">Nephrocystin 3-like N-terminal domain-containing protein</fullName>
    </recommendedName>
</protein>
<dbReference type="Gene3D" id="3.40.50.300">
    <property type="entry name" value="P-loop containing nucleotide triphosphate hydrolases"/>
    <property type="match status" value="1"/>
</dbReference>
<evidence type="ECO:0000256" key="1">
    <source>
        <dbReference type="ARBA" id="ARBA00022737"/>
    </source>
</evidence>
<dbReference type="PANTHER" id="PTHR10039">
    <property type="entry name" value="AMELOGENIN"/>
    <property type="match status" value="1"/>
</dbReference>
<dbReference type="Pfam" id="PF24883">
    <property type="entry name" value="NPHP3_N"/>
    <property type="match status" value="1"/>
</dbReference>
<dbReference type="OrthoDB" id="2932404at2759"/>
<name>A0A9W8IR38_9AGAR</name>
<dbReference type="InterPro" id="IPR027417">
    <property type="entry name" value="P-loop_NTPase"/>
</dbReference>
<dbReference type="EMBL" id="JANBPK010001647">
    <property type="protein sequence ID" value="KAJ2921225.1"/>
    <property type="molecule type" value="Genomic_DNA"/>
</dbReference>
<dbReference type="InterPro" id="IPR056884">
    <property type="entry name" value="NPHP3-like_N"/>
</dbReference>
<dbReference type="PANTHER" id="PTHR10039:SF14">
    <property type="entry name" value="NACHT DOMAIN-CONTAINING PROTEIN"/>
    <property type="match status" value="1"/>
</dbReference>
<organism evidence="3 4">
    <name type="scientific">Candolleomyces eurysporus</name>
    <dbReference type="NCBI Taxonomy" id="2828524"/>
    <lineage>
        <taxon>Eukaryota</taxon>
        <taxon>Fungi</taxon>
        <taxon>Dikarya</taxon>
        <taxon>Basidiomycota</taxon>
        <taxon>Agaricomycotina</taxon>
        <taxon>Agaricomycetes</taxon>
        <taxon>Agaricomycetidae</taxon>
        <taxon>Agaricales</taxon>
        <taxon>Agaricineae</taxon>
        <taxon>Psathyrellaceae</taxon>
        <taxon>Candolleomyces</taxon>
    </lineage>
</organism>
<evidence type="ECO:0000259" key="2">
    <source>
        <dbReference type="Pfam" id="PF24883"/>
    </source>
</evidence>